<dbReference type="AlphaFoldDB" id="A0A939B7Q9"/>
<reference evidence="1" key="1">
    <citation type="submission" date="2020-08" db="EMBL/GenBank/DDBJ databases">
        <authorList>
            <person name="Cejkova D."/>
            <person name="Kubasova T."/>
            <person name="Jahodarova E."/>
            <person name="Rychlik I."/>
        </authorList>
    </citation>
    <scope>NUCLEOTIDE SEQUENCE</scope>
    <source>
        <strain evidence="1">An824</strain>
    </source>
</reference>
<dbReference type="Gene3D" id="1.10.10.1150">
    <property type="entry name" value="Coenzyme PQQ synthesis protein D (PqqD)"/>
    <property type="match status" value="1"/>
</dbReference>
<evidence type="ECO:0000313" key="2">
    <source>
        <dbReference type="Proteomes" id="UP000706891"/>
    </source>
</evidence>
<protein>
    <submittedName>
        <fullName evidence="1">PqqD family protein</fullName>
    </submittedName>
</protein>
<dbReference type="Pfam" id="PF05402">
    <property type="entry name" value="PqqD"/>
    <property type="match status" value="1"/>
</dbReference>
<dbReference type="EMBL" id="JACJJG010000049">
    <property type="protein sequence ID" value="MBM6674036.1"/>
    <property type="molecule type" value="Genomic_DNA"/>
</dbReference>
<accession>A0A939B7Q9</accession>
<sequence>MKAKIKEGLLIRSIAGEHVLIDASGEVDFSKMEMLNDTAVSIIKAMQEGVCTAEELAARLAAEYDVTVDQALADISDLLTAMSAKGLVTVSD</sequence>
<dbReference type="RefSeq" id="WP_205105061.1">
    <property type="nucleotide sequence ID" value="NZ_JACJJG010000049.1"/>
</dbReference>
<name>A0A939B7Q9_9BACT</name>
<proteinExistence type="predicted"/>
<gene>
    <name evidence="1" type="ORF">H6A34_09130</name>
</gene>
<comment type="caution">
    <text evidence="1">The sequence shown here is derived from an EMBL/GenBank/DDBJ whole genome shotgun (WGS) entry which is preliminary data.</text>
</comment>
<evidence type="ECO:0000313" key="1">
    <source>
        <dbReference type="EMBL" id="MBM6674036.1"/>
    </source>
</evidence>
<dbReference type="Proteomes" id="UP000706891">
    <property type="component" value="Unassembled WGS sequence"/>
</dbReference>
<organism evidence="1 2">
    <name type="scientific">Marseilla massiliensis</name>
    <dbReference type="NCBI Taxonomy" id="1841864"/>
    <lineage>
        <taxon>Bacteria</taxon>
        <taxon>Pseudomonadati</taxon>
        <taxon>Bacteroidota</taxon>
        <taxon>Bacteroidia</taxon>
        <taxon>Bacteroidales</taxon>
        <taxon>Prevotellaceae</taxon>
        <taxon>Marseilla</taxon>
    </lineage>
</organism>
<dbReference type="InterPro" id="IPR008792">
    <property type="entry name" value="PQQD"/>
</dbReference>
<keyword evidence="2" id="KW-1185">Reference proteome</keyword>
<reference evidence="1" key="2">
    <citation type="journal article" date="2021" name="Sci. Rep.">
        <title>The distribution of antibiotic resistance genes in chicken gut microbiota commensals.</title>
        <authorList>
            <person name="Juricova H."/>
            <person name="Matiasovicova J."/>
            <person name="Kubasova T."/>
            <person name="Cejkova D."/>
            <person name="Rychlik I."/>
        </authorList>
    </citation>
    <scope>NUCLEOTIDE SEQUENCE</scope>
    <source>
        <strain evidence="1">An824</strain>
    </source>
</reference>
<dbReference type="InterPro" id="IPR041881">
    <property type="entry name" value="PqqD_sf"/>
</dbReference>